<comment type="caution">
    <text evidence="1">The sequence shown here is derived from an EMBL/GenBank/DDBJ whole genome shotgun (WGS) entry which is preliminary data.</text>
</comment>
<feature type="non-terminal residue" evidence="1">
    <location>
        <position position="1"/>
    </location>
</feature>
<proteinExistence type="predicted"/>
<dbReference type="Proteomes" id="UP001519460">
    <property type="component" value="Unassembled WGS sequence"/>
</dbReference>
<accession>A0ABD0LDK4</accession>
<sequence>AQEAHPIRNTIIKSMDRTVLSVLKSTSSTTRLPHGHQETLLSSDLASSVTEVSALAFAEHIRTEIENRVVSTETSPAPFDDLLVERK</sequence>
<protein>
    <submittedName>
        <fullName evidence="1">Uncharacterized protein</fullName>
    </submittedName>
</protein>
<evidence type="ECO:0000313" key="1">
    <source>
        <dbReference type="EMBL" id="KAK7497392.1"/>
    </source>
</evidence>
<dbReference type="EMBL" id="JACVVK020000059">
    <property type="protein sequence ID" value="KAK7497392.1"/>
    <property type="molecule type" value="Genomic_DNA"/>
</dbReference>
<gene>
    <name evidence="1" type="ORF">BaRGS_00011436</name>
</gene>
<dbReference type="AlphaFoldDB" id="A0ABD0LDK4"/>
<keyword evidence="2" id="KW-1185">Reference proteome</keyword>
<reference evidence="1 2" key="1">
    <citation type="journal article" date="2023" name="Sci. Data">
        <title>Genome assembly of the Korean intertidal mud-creeper Batillaria attramentaria.</title>
        <authorList>
            <person name="Patra A.K."/>
            <person name="Ho P.T."/>
            <person name="Jun S."/>
            <person name="Lee S.J."/>
            <person name="Kim Y."/>
            <person name="Won Y.J."/>
        </authorList>
    </citation>
    <scope>NUCLEOTIDE SEQUENCE [LARGE SCALE GENOMIC DNA]</scope>
    <source>
        <strain evidence="1">Wonlab-2016</strain>
    </source>
</reference>
<evidence type="ECO:0000313" key="2">
    <source>
        <dbReference type="Proteomes" id="UP001519460"/>
    </source>
</evidence>
<name>A0ABD0LDK4_9CAEN</name>
<feature type="non-terminal residue" evidence="1">
    <location>
        <position position="87"/>
    </location>
</feature>
<organism evidence="1 2">
    <name type="scientific">Batillaria attramentaria</name>
    <dbReference type="NCBI Taxonomy" id="370345"/>
    <lineage>
        <taxon>Eukaryota</taxon>
        <taxon>Metazoa</taxon>
        <taxon>Spiralia</taxon>
        <taxon>Lophotrochozoa</taxon>
        <taxon>Mollusca</taxon>
        <taxon>Gastropoda</taxon>
        <taxon>Caenogastropoda</taxon>
        <taxon>Sorbeoconcha</taxon>
        <taxon>Cerithioidea</taxon>
        <taxon>Batillariidae</taxon>
        <taxon>Batillaria</taxon>
    </lineage>
</organism>